<organism evidence="1 2">
    <name type="scientific">Carpediemonas membranifera</name>
    <dbReference type="NCBI Taxonomy" id="201153"/>
    <lineage>
        <taxon>Eukaryota</taxon>
        <taxon>Metamonada</taxon>
        <taxon>Carpediemonas-like organisms</taxon>
        <taxon>Carpediemonas</taxon>
    </lineage>
</organism>
<gene>
    <name evidence="1" type="ORF">J8273_6392</name>
</gene>
<dbReference type="SUPFAM" id="SSF48452">
    <property type="entry name" value="TPR-like"/>
    <property type="match status" value="1"/>
</dbReference>
<dbReference type="EMBL" id="JAHDYR010000053">
    <property type="protein sequence ID" value="KAG9391627.1"/>
    <property type="molecule type" value="Genomic_DNA"/>
</dbReference>
<proteinExistence type="predicted"/>
<protein>
    <recommendedName>
        <fullName evidence="3">Tetratricopeptide repeat protein</fullName>
    </recommendedName>
</protein>
<dbReference type="Gene3D" id="1.25.40.10">
    <property type="entry name" value="Tetratricopeptide repeat domain"/>
    <property type="match status" value="1"/>
</dbReference>
<sequence>MPPLPTFGAKKLHSCYVVTFWASTNHYVKYYLWQSDIQRYPFFGRIITLPVGGSISLFVHRGAVLHLPGEKEQLAPSDMNVKLTLIEKRDLTNFRTLPTSTLTQQICSSLVFQSLGDDFFYNRNFHQAFDTYEDALRLITLQEHENKKRQHGQRDHRDIFSGSDTSFRVSLYIAITLSAATSALMTRSFDVAILYCDQILARSPAHVVAITRKVQALRMLKQYDMAMSLAAKAVSIVPSDPNVIREWRHVRMALMFGCPESPSADLAFGGPLFIGSPKTLG</sequence>
<dbReference type="InterPro" id="IPR011990">
    <property type="entry name" value="TPR-like_helical_dom_sf"/>
</dbReference>
<evidence type="ECO:0000313" key="1">
    <source>
        <dbReference type="EMBL" id="KAG9391627.1"/>
    </source>
</evidence>
<name>A0A8J6E291_9EUKA</name>
<dbReference type="AlphaFoldDB" id="A0A8J6E291"/>
<keyword evidence="2" id="KW-1185">Reference proteome</keyword>
<evidence type="ECO:0000313" key="2">
    <source>
        <dbReference type="Proteomes" id="UP000717585"/>
    </source>
</evidence>
<dbReference type="InterPro" id="IPR050754">
    <property type="entry name" value="FKBP4/5/8-like"/>
</dbReference>
<comment type="caution">
    <text evidence="1">The sequence shown here is derived from an EMBL/GenBank/DDBJ whole genome shotgun (WGS) entry which is preliminary data.</text>
</comment>
<dbReference type="Proteomes" id="UP000717585">
    <property type="component" value="Unassembled WGS sequence"/>
</dbReference>
<accession>A0A8J6E291</accession>
<evidence type="ECO:0008006" key="3">
    <source>
        <dbReference type="Google" id="ProtNLM"/>
    </source>
</evidence>
<dbReference type="PANTHER" id="PTHR46512">
    <property type="entry name" value="PEPTIDYLPROLYL ISOMERASE"/>
    <property type="match status" value="1"/>
</dbReference>
<reference evidence="1" key="1">
    <citation type="submission" date="2021-05" db="EMBL/GenBank/DDBJ databases">
        <title>A free-living protist that lacks canonical eukaryotic 1 DNA replication and segregation systems.</title>
        <authorList>
            <person name="Salas-Leiva D.E."/>
            <person name="Tromer E.C."/>
            <person name="Curtis B.A."/>
            <person name="Jerlstrom-Hultqvist J."/>
            <person name="Kolisko M."/>
            <person name="Yi Z."/>
            <person name="Salas-Leiva J.S."/>
            <person name="Gallot-Lavallee L."/>
            <person name="Kops G.J.P.L."/>
            <person name="Archibald J.M."/>
            <person name="Simpson A.G.B."/>
            <person name="Roger A.J."/>
        </authorList>
    </citation>
    <scope>NUCLEOTIDE SEQUENCE</scope>
    <source>
        <strain evidence="1">BICM</strain>
    </source>
</reference>